<dbReference type="InterPro" id="IPR001633">
    <property type="entry name" value="EAL_dom"/>
</dbReference>
<dbReference type="AlphaFoldDB" id="A0A1H7M8Y7"/>
<dbReference type="PANTHER" id="PTHR33121:SF70">
    <property type="entry name" value="SIGNALING PROTEIN YKOW"/>
    <property type="match status" value="1"/>
</dbReference>
<evidence type="ECO:0000259" key="1">
    <source>
        <dbReference type="PROSITE" id="PS50883"/>
    </source>
</evidence>
<evidence type="ECO:0000313" key="2">
    <source>
        <dbReference type="EMBL" id="SEL07780.1"/>
    </source>
</evidence>
<reference evidence="3" key="1">
    <citation type="submission" date="2016-10" db="EMBL/GenBank/DDBJ databases">
        <authorList>
            <person name="Varghese N."/>
            <person name="Submissions S."/>
        </authorList>
    </citation>
    <scope>NUCLEOTIDE SEQUENCE [LARGE SCALE GENOMIC DNA]</scope>
    <source>
        <strain evidence="3">DSM 241</strain>
    </source>
</reference>
<evidence type="ECO:0000313" key="3">
    <source>
        <dbReference type="Proteomes" id="UP000199256"/>
    </source>
</evidence>
<dbReference type="Gene3D" id="3.20.20.450">
    <property type="entry name" value="EAL domain"/>
    <property type="match status" value="1"/>
</dbReference>
<sequence length="93" mass="10345">MYAIKIDRSFVSDMEEDPAHHPEDAAIIRAIIGLGETLGMRVIAEGIENTVQRDFLLDHGCVKGQGYLFSRPLPAEEVEKLLLHSNPLDLDDS</sequence>
<dbReference type="STRING" id="1396821.SAMN05444515_10911"/>
<feature type="domain" description="EAL" evidence="1">
    <location>
        <begin position="1"/>
        <end position="86"/>
    </location>
</feature>
<organism evidence="2 3">
    <name type="scientific">Ectothiorhodospira marina</name>
    <dbReference type="NCBI Taxonomy" id="1396821"/>
    <lineage>
        <taxon>Bacteria</taxon>
        <taxon>Pseudomonadati</taxon>
        <taxon>Pseudomonadota</taxon>
        <taxon>Gammaproteobacteria</taxon>
        <taxon>Chromatiales</taxon>
        <taxon>Ectothiorhodospiraceae</taxon>
        <taxon>Ectothiorhodospira</taxon>
    </lineage>
</organism>
<dbReference type="Proteomes" id="UP000199256">
    <property type="component" value="Unassembled WGS sequence"/>
</dbReference>
<accession>A0A1H7M8Y7</accession>
<dbReference type="GO" id="GO:0071111">
    <property type="term" value="F:cyclic-guanylate-specific phosphodiesterase activity"/>
    <property type="evidence" value="ECO:0007669"/>
    <property type="project" value="InterPro"/>
</dbReference>
<dbReference type="SUPFAM" id="SSF141868">
    <property type="entry name" value="EAL domain-like"/>
    <property type="match status" value="1"/>
</dbReference>
<keyword evidence="3" id="KW-1185">Reference proteome</keyword>
<dbReference type="CDD" id="cd01948">
    <property type="entry name" value="EAL"/>
    <property type="match status" value="1"/>
</dbReference>
<dbReference type="EMBL" id="FOAA01000009">
    <property type="protein sequence ID" value="SEL07780.1"/>
    <property type="molecule type" value="Genomic_DNA"/>
</dbReference>
<dbReference type="InterPro" id="IPR035919">
    <property type="entry name" value="EAL_sf"/>
</dbReference>
<dbReference type="InterPro" id="IPR050706">
    <property type="entry name" value="Cyclic-di-GMP_PDE-like"/>
</dbReference>
<gene>
    <name evidence="2" type="ORF">SAMN05444515_10911</name>
</gene>
<dbReference type="PANTHER" id="PTHR33121">
    <property type="entry name" value="CYCLIC DI-GMP PHOSPHODIESTERASE PDEF"/>
    <property type="match status" value="1"/>
</dbReference>
<dbReference type="Pfam" id="PF00563">
    <property type="entry name" value="EAL"/>
    <property type="match status" value="1"/>
</dbReference>
<protein>
    <submittedName>
        <fullName evidence="2">EAL domain-containing protein</fullName>
    </submittedName>
</protein>
<name>A0A1H7M8Y7_9GAMM</name>
<proteinExistence type="predicted"/>
<dbReference type="PROSITE" id="PS50883">
    <property type="entry name" value="EAL"/>
    <property type="match status" value="1"/>
</dbReference>